<keyword evidence="5 7" id="KW-1133">Transmembrane helix</keyword>
<keyword evidence="2 7" id="KW-0813">Transport</keyword>
<evidence type="ECO:0000256" key="5">
    <source>
        <dbReference type="ARBA" id="ARBA00022989"/>
    </source>
</evidence>
<evidence type="ECO:0000259" key="8">
    <source>
        <dbReference type="PROSITE" id="PS50928"/>
    </source>
</evidence>
<feature type="transmembrane region" description="Helical" evidence="7">
    <location>
        <begin position="31"/>
        <end position="55"/>
    </location>
</feature>
<name>A0A179SYH5_9BACI</name>
<dbReference type="STRING" id="152268.A6K24_24255"/>
<feature type="transmembrane region" description="Helical" evidence="7">
    <location>
        <begin position="205"/>
        <end position="230"/>
    </location>
</feature>
<evidence type="ECO:0000256" key="2">
    <source>
        <dbReference type="ARBA" id="ARBA00022448"/>
    </source>
</evidence>
<evidence type="ECO:0000256" key="1">
    <source>
        <dbReference type="ARBA" id="ARBA00004651"/>
    </source>
</evidence>
<feature type="transmembrane region" description="Helical" evidence="7">
    <location>
        <begin position="92"/>
        <end position="116"/>
    </location>
</feature>
<evidence type="ECO:0000313" key="9">
    <source>
        <dbReference type="EMBL" id="OAS85352.1"/>
    </source>
</evidence>
<feature type="domain" description="ABC transmembrane type-1" evidence="8">
    <location>
        <begin position="93"/>
        <end position="284"/>
    </location>
</feature>
<dbReference type="AlphaFoldDB" id="A0A179SYH5"/>
<gene>
    <name evidence="9" type="ORF">A6K24_24255</name>
</gene>
<dbReference type="PANTHER" id="PTHR43744">
    <property type="entry name" value="ABC TRANSPORTER PERMEASE PROTEIN MG189-RELATED-RELATED"/>
    <property type="match status" value="1"/>
</dbReference>
<keyword evidence="4 7" id="KW-0812">Transmembrane</keyword>
<evidence type="ECO:0000313" key="10">
    <source>
        <dbReference type="Proteomes" id="UP000078534"/>
    </source>
</evidence>
<feature type="transmembrane region" description="Helical" evidence="7">
    <location>
        <begin position="263"/>
        <end position="283"/>
    </location>
</feature>
<dbReference type="Proteomes" id="UP000078534">
    <property type="component" value="Unassembled WGS sequence"/>
</dbReference>
<dbReference type="CDD" id="cd06261">
    <property type="entry name" value="TM_PBP2"/>
    <property type="match status" value="1"/>
</dbReference>
<feature type="transmembrane region" description="Helical" evidence="7">
    <location>
        <begin position="128"/>
        <end position="149"/>
    </location>
</feature>
<reference evidence="10" key="1">
    <citation type="submission" date="2016-04" db="EMBL/GenBank/DDBJ databases">
        <authorList>
            <person name="Lyu Z."/>
            <person name="Lyu W."/>
        </authorList>
    </citation>
    <scope>NUCLEOTIDE SEQUENCE [LARGE SCALE GENOMIC DNA]</scope>
    <source>
        <strain evidence="10">C44</strain>
    </source>
</reference>
<dbReference type="EMBL" id="LWSG01000021">
    <property type="protein sequence ID" value="OAS85352.1"/>
    <property type="molecule type" value="Genomic_DNA"/>
</dbReference>
<keyword evidence="3" id="KW-1003">Cell membrane</keyword>
<comment type="similarity">
    <text evidence="7">Belongs to the binding-protein-dependent transport system permease family.</text>
</comment>
<dbReference type="InterPro" id="IPR000515">
    <property type="entry name" value="MetI-like"/>
</dbReference>
<keyword evidence="10" id="KW-1185">Reference proteome</keyword>
<evidence type="ECO:0000256" key="3">
    <source>
        <dbReference type="ARBA" id="ARBA00022475"/>
    </source>
</evidence>
<comment type="caution">
    <text evidence="9">The sequence shown here is derived from an EMBL/GenBank/DDBJ whole genome shotgun (WGS) entry which is preliminary data.</text>
</comment>
<comment type="subcellular location">
    <subcellularLocation>
        <location evidence="1 7">Cell membrane</location>
        <topology evidence="1 7">Multi-pass membrane protein</topology>
    </subcellularLocation>
</comment>
<organism evidence="9 10">
    <name type="scientific">Metabacillus litoralis</name>
    <dbReference type="NCBI Taxonomy" id="152268"/>
    <lineage>
        <taxon>Bacteria</taxon>
        <taxon>Bacillati</taxon>
        <taxon>Bacillota</taxon>
        <taxon>Bacilli</taxon>
        <taxon>Bacillales</taxon>
        <taxon>Bacillaceae</taxon>
        <taxon>Metabacillus</taxon>
    </lineage>
</organism>
<keyword evidence="6 7" id="KW-0472">Membrane</keyword>
<accession>A0A179SYH5</accession>
<evidence type="ECO:0000256" key="4">
    <source>
        <dbReference type="ARBA" id="ARBA00022692"/>
    </source>
</evidence>
<evidence type="ECO:0000256" key="6">
    <source>
        <dbReference type="ARBA" id="ARBA00023136"/>
    </source>
</evidence>
<dbReference type="PANTHER" id="PTHR43744:SF8">
    <property type="entry name" value="SN-GLYCEROL-3-PHOSPHATE TRANSPORT SYSTEM PERMEASE PROTEIN UGPE"/>
    <property type="match status" value="1"/>
</dbReference>
<dbReference type="Gene3D" id="1.10.3720.10">
    <property type="entry name" value="MetI-like"/>
    <property type="match status" value="1"/>
</dbReference>
<dbReference type="Pfam" id="PF00528">
    <property type="entry name" value="BPD_transp_1"/>
    <property type="match status" value="1"/>
</dbReference>
<proteinExistence type="inferred from homology"/>
<dbReference type="PROSITE" id="PS50928">
    <property type="entry name" value="ABC_TM1"/>
    <property type="match status" value="1"/>
</dbReference>
<dbReference type="GO" id="GO:0055085">
    <property type="term" value="P:transmembrane transport"/>
    <property type="evidence" value="ECO:0007669"/>
    <property type="project" value="InterPro"/>
</dbReference>
<dbReference type="GO" id="GO:0005886">
    <property type="term" value="C:plasma membrane"/>
    <property type="evidence" value="ECO:0007669"/>
    <property type="project" value="UniProtKB-SubCell"/>
</dbReference>
<dbReference type="RefSeq" id="WP_066333881.1">
    <property type="nucleotide sequence ID" value="NZ_LWSG01000021.1"/>
</dbReference>
<feature type="transmembrane region" description="Helical" evidence="7">
    <location>
        <begin position="161"/>
        <end position="184"/>
    </location>
</feature>
<protein>
    <submittedName>
        <fullName evidence="9">ABC transporter permease</fullName>
    </submittedName>
</protein>
<sequence>MSNLQNQSTDLQLNATILPEKKKSKLNGTTIGGFFVSILLFLYFVAIAYPLYWMIINSFKDTKSIFTSSWAMPEKWLISNYVEAWNIGVSTYFLNSVIVTTLTCLFTVLCGALCAYALARFQLKGEKFFLLFVSAGLMFAPQVALIPLYELTQNLGIYDTYWALVLPFVAYRLPLSILIIRAFFLSIPKELEEAARIDGCNSFQIFYKIFLPISKPVIFTTIILAAYFAWNEILFSVLFIQSESLKPITAGLLVFRDALRTDWGVLMAGLVMSAIPLIILFIFTQKYFIRGLAAGSIKG</sequence>
<dbReference type="SUPFAM" id="SSF161098">
    <property type="entry name" value="MetI-like"/>
    <property type="match status" value="1"/>
</dbReference>
<dbReference type="InterPro" id="IPR035906">
    <property type="entry name" value="MetI-like_sf"/>
</dbReference>
<dbReference type="OrthoDB" id="187395at2"/>
<evidence type="ECO:0000256" key="7">
    <source>
        <dbReference type="RuleBase" id="RU363032"/>
    </source>
</evidence>